<dbReference type="InterPro" id="IPR036249">
    <property type="entry name" value="Thioredoxin-like_sf"/>
</dbReference>
<dbReference type="SUPFAM" id="SSF52833">
    <property type="entry name" value="Thioredoxin-like"/>
    <property type="match status" value="1"/>
</dbReference>
<protein>
    <recommendedName>
        <fullName evidence="1">Spermatogenesis-associated protein 20-like TRX domain-containing protein</fullName>
    </recommendedName>
</protein>
<dbReference type="InterPro" id="IPR004879">
    <property type="entry name" value="Ssp411-like_TRX"/>
</dbReference>
<dbReference type="Pfam" id="PF03190">
    <property type="entry name" value="Thioredox_DsbH"/>
    <property type="match status" value="1"/>
</dbReference>
<dbReference type="GO" id="GO:0005975">
    <property type="term" value="P:carbohydrate metabolic process"/>
    <property type="evidence" value="ECO:0007669"/>
    <property type="project" value="InterPro"/>
</dbReference>
<dbReference type="OrthoDB" id="9762614at2"/>
<reference evidence="2 3" key="1">
    <citation type="submission" date="2018-11" db="EMBL/GenBank/DDBJ databases">
        <title>Genomic Encyclopedia of Type Strains, Phase IV (KMG-IV): sequencing the most valuable type-strain genomes for metagenomic binning, comparative biology and taxonomic classification.</title>
        <authorList>
            <person name="Goeker M."/>
        </authorList>
    </citation>
    <scope>NUCLEOTIDE SEQUENCE [LARGE SCALE GENOMIC DNA]</scope>
    <source>
        <strain evidence="2 3">DSM 100275</strain>
    </source>
</reference>
<evidence type="ECO:0000259" key="1">
    <source>
        <dbReference type="Pfam" id="PF03190"/>
    </source>
</evidence>
<dbReference type="AlphaFoldDB" id="A0A3N1Y760"/>
<organism evidence="2 3">
    <name type="scientific">Inmirania thermothiophila</name>
    <dbReference type="NCBI Taxonomy" id="1750597"/>
    <lineage>
        <taxon>Bacteria</taxon>
        <taxon>Pseudomonadati</taxon>
        <taxon>Pseudomonadota</taxon>
        <taxon>Gammaproteobacteria</taxon>
        <taxon>Chromatiales</taxon>
        <taxon>Ectothiorhodospiraceae</taxon>
        <taxon>Inmirania</taxon>
    </lineage>
</organism>
<dbReference type="EMBL" id="RJVI01000001">
    <property type="protein sequence ID" value="ROR34653.1"/>
    <property type="molecule type" value="Genomic_DNA"/>
</dbReference>
<dbReference type="InterPro" id="IPR008928">
    <property type="entry name" value="6-hairpin_glycosidase_sf"/>
</dbReference>
<proteinExistence type="predicted"/>
<dbReference type="PANTHER" id="PTHR42899">
    <property type="entry name" value="SPERMATOGENESIS-ASSOCIATED PROTEIN 20"/>
    <property type="match status" value="1"/>
</dbReference>
<dbReference type="CDD" id="cd02955">
    <property type="entry name" value="SSP411"/>
    <property type="match status" value="1"/>
</dbReference>
<dbReference type="InterPro" id="IPR024705">
    <property type="entry name" value="Ssp411"/>
</dbReference>
<keyword evidence="3" id="KW-1185">Reference proteome</keyword>
<evidence type="ECO:0000313" key="3">
    <source>
        <dbReference type="Proteomes" id="UP000276634"/>
    </source>
</evidence>
<name>A0A3N1Y760_9GAMM</name>
<dbReference type="Proteomes" id="UP000276634">
    <property type="component" value="Unassembled WGS sequence"/>
</dbReference>
<accession>A0A3N1Y760</accession>
<comment type="caution">
    <text evidence="2">The sequence shown here is derived from an EMBL/GenBank/DDBJ whole genome shotgun (WGS) entry which is preliminary data.</text>
</comment>
<feature type="domain" description="Spermatogenesis-associated protein 20-like TRX" evidence="1">
    <location>
        <begin position="4"/>
        <end position="164"/>
    </location>
</feature>
<gene>
    <name evidence="2" type="ORF">EDC57_0554</name>
</gene>
<dbReference type="RefSeq" id="WP_123400009.1">
    <property type="nucleotide sequence ID" value="NZ_RJVI01000001.1"/>
</dbReference>
<dbReference type="PIRSF" id="PIRSF006402">
    <property type="entry name" value="UCP006402_thioredoxin"/>
    <property type="match status" value="1"/>
</dbReference>
<dbReference type="SUPFAM" id="SSF48208">
    <property type="entry name" value="Six-hairpin glycosidases"/>
    <property type="match status" value="1"/>
</dbReference>
<sequence>MPRNRLADEASPYLLQHADNPVDWYPWGEEALARARREDRPILLSIGYSACHWCHVMAHESFEDEATARLMNTHFVNVKVDREERPDLDRVYQIAHQILARRPGGWPLTVFLDPQDLAPIFAGTYFPPEPRHGMPSFREVLEAVARFWREHRDEARRQGAELGRILAGVRPRPGALPDPAAAFAAAVAELAAQHDARHGGFGGAPKFPQPTLLVLLARAEKPRGRAMLAAALAAMARGGLRDHLGGGFFRYCVDADWTVPHFEKMLYDNALLLPIYAEAAARDGEAEAAEVAEATAAWALTTMQSPEGPFWSSLDADSAGGEGAFYLWTRDEARSVVGEADWPLVSAHFGLEGPPNFEGRWHLTARTPLAQTAARLGIDPAAAAAALARARARLLAARAARPAPGRDEKWLAAWNGLMIGGVARAGRLLGREDWIDAALRAAAGTRAALWRDGTLHASGRSGRLGAPGFLDDYAFLGLGLVELVQARFDAGLLAWARTLAETMRTRFADPAGGFHLTAEEHDRLPLRLKPTADEAVPSGNGAAARLLAALGLILGEGALLDAARRTVAAAAGDIERAPSAHATLLLALDEIEHPPATVVVRAADAGPWREVLRRHPDPRRLELVLPAADAGLPPPLAAYRARGDAAWVCRGTACSAPLASPEALAASLASPASSA</sequence>
<evidence type="ECO:0000313" key="2">
    <source>
        <dbReference type="EMBL" id="ROR34653.1"/>
    </source>
</evidence>
<dbReference type="PANTHER" id="PTHR42899:SF1">
    <property type="entry name" value="SPERMATOGENESIS-ASSOCIATED PROTEIN 20"/>
    <property type="match status" value="1"/>
</dbReference>
<dbReference type="Gene3D" id="3.40.30.10">
    <property type="entry name" value="Glutaredoxin"/>
    <property type="match status" value="1"/>
</dbReference>